<feature type="transmembrane region" description="Helical" evidence="2">
    <location>
        <begin position="119"/>
        <end position="139"/>
    </location>
</feature>
<proteinExistence type="predicted"/>
<keyword evidence="2" id="KW-0472">Membrane</keyword>
<evidence type="ECO:0000313" key="4">
    <source>
        <dbReference type="Proteomes" id="UP000054248"/>
    </source>
</evidence>
<evidence type="ECO:0000313" key="3">
    <source>
        <dbReference type="EMBL" id="KIO28178.1"/>
    </source>
</evidence>
<dbReference type="STRING" id="1051891.A0A0C3L356"/>
<name>A0A0C3L356_9AGAM</name>
<feature type="transmembrane region" description="Helical" evidence="2">
    <location>
        <begin position="12"/>
        <end position="34"/>
    </location>
</feature>
<organism evidence="3 4">
    <name type="scientific">Tulasnella calospora MUT 4182</name>
    <dbReference type="NCBI Taxonomy" id="1051891"/>
    <lineage>
        <taxon>Eukaryota</taxon>
        <taxon>Fungi</taxon>
        <taxon>Dikarya</taxon>
        <taxon>Basidiomycota</taxon>
        <taxon>Agaricomycotina</taxon>
        <taxon>Agaricomycetes</taxon>
        <taxon>Cantharellales</taxon>
        <taxon>Tulasnellaceae</taxon>
        <taxon>Tulasnella</taxon>
    </lineage>
</organism>
<keyword evidence="4" id="KW-1185">Reference proteome</keyword>
<reference evidence="3 4" key="1">
    <citation type="submission" date="2014-04" db="EMBL/GenBank/DDBJ databases">
        <authorList>
            <consortium name="DOE Joint Genome Institute"/>
            <person name="Kuo A."/>
            <person name="Girlanda M."/>
            <person name="Perotto S."/>
            <person name="Kohler A."/>
            <person name="Nagy L.G."/>
            <person name="Floudas D."/>
            <person name="Copeland A."/>
            <person name="Barry K.W."/>
            <person name="Cichocki N."/>
            <person name="Veneault-Fourrey C."/>
            <person name="LaButti K."/>
            <person name="Lindquist E.A."/>
            <person name="Lipzen A."/>
            <person name="Lundell T."/>
            <person name="Morin E."/>
            <person name="Murat C."/>
            <person name="Sun H."/>
            <person name="Tunlid A."/>
            <person name="Henrissat B."/>
            <person name="Grigoriev I.V."/>
            <person name="Hibbett D.S."/>
            <person name="Martin F."/>
            <person name="Nordberg H.P."/>
            <person name="Cantor M.N."/>
            <person name="Hua S.X."/>
        </authorList>
    </citation>
    <scope>NUCLEOTIDE SEQUENCE [LARGE SCALE GENOMIC DNA]</scope>
    <source>
        <strain evidence="3 4">MUT 4182</strain>
    </source>
</reference>
<dbReference type="AlphaFoldDB" id="A0A0C3L356"/>
<evidence type="ECO:0000256" key="1">
    <source>
        <dbReference type="SAM" id="MobiDB-lite"/>
    </source>
</evidence>
<dbReference type="PANTHER" id="PTHR39605">
    <property type="entry name" value="MAJOR FACILITATOR SUPERFAMILY (MFS) PROFILE DOMAIN-CONTAINING PROTEIN"/>
    <property type="match status" value="1"/>
</dbReference>
<evidence type="ECO:0000256" key="2">
    <source>
        <dbReference type="SAM" id="Phobius"/>
    </source>
</evidence>
<dbReference type="HOGENOM" id="CLU_107722_0_0_1"/>
<feature type="transmembrane region" description="Helical" evidence="2">
    <location>
        <begin position="55"/>
        <end position="75"/>
    </location>
</feature>
<dbReference type="PANTHER" id="PTHR39605:SF1">
    <property type="entry name" value="MAJOR FACILITATOR SUPERFAMILY (MFS) PROFILE DOMAIN-CONTAINING PROTEIN"/>
    <property type="match status" value="1"/>
</dbReference>
<accession>A0A0C3L356</accession>
<sequence>MRDEASGLWAWITAAWFTILGLSLLVFPRLLLFLSAPYNIHTAEIRETMTPLESFLCTHVGIGLLALAIALVTSIPSPPPIIRAGVVPPSQTHPLLAPLSFALVTTAFISYNTKNIGPLGLIMTFGCGITGLWGLWVMAFEGTGDYSNKTGADKHTSSFLFGNKASASQQKKLWKKERGLEVQDQQGQQQEGIELNDRNAGSSSGGLRRRLP</sequence>
<protein>
    <submittedName>
        <fullName evidence="3">Uncharacterized protein</fullName>
    </submittedName>
</protein>
<gene>
    <name evidence="3" type="ORF">M407DRAFT_72253</name>
</gene>
<feature type="transmembrane region" description="Helical" evidence="2">
    <location>
        <begin position="95"/>
        <end position="112"/>
    </location>
</feature>
<dbReference type="EMBL" id="KN822998">
    <property type="protein sequence ID" value="KIO28178.1"/>
    <property type="molecule type" value="Genomic_DNA"/>
</dbReference>
<reference evidence="4" key="2">
    <citation type="submission" date="2015-01" db="EMBL/GenBank/DDBJ databases">
        <title>Evolutionary Origins and Diversification of the Mycorrhizal Mutualists.</title>
        <authorList>
            <consortium name="DOE Joint Genome Institute"/>
            <consortium name="Mycorrhizal Genomics Consortium"/>
            <person name="Kohler A."/>
            <person name="Kuo A."/>
            <person name="Nagy L.G."/>
            <person name="Floudas D."/>
            <person name="Copeland A."/>
            <person name="Barry K.W."/>
            <person name="Cichocki N."/>
            <person name="Veneault-Fourrey C."/>
            <person name="LaButti K."/>
            <person name="Lindquist E.A."/>
            <person name="Lipzen A."/>
            <person name="Lundell T."/>
            <person name="Morin E."/>
            <person name="Murat C."/>
            <person name="Riley R."/>
            <person name="Ohm R."/>
            <person name="Sun H."/>
            <person name="Tunlid A."/>
            <person name="Henrissat B."/>
            <person name="Grigoriev I.V."/>
            <person name="Hibbett D.S."/>
            <person name="Martin F."/>
        </authorList>
    </citation>
    <scope>NUCLEOTIDE SEQUENCE [LARGE SCALE GENOMIC DNA]</scope>
    <source>
        <strain evidence="4">MUT 4182</strain>
    </source>
</reference>
<dbReference type="OrthoDB" id="2550114at2759"/>
<keyword evidence="2" id="KW-0812">Transmembrane</keyword>
<keyword evidence="2" id="KW-1133">Transmembrane helix</keyword>
<dbReference type="Proteomes" id="UP000054248">
    <property type="component" value="Unassembled WGS sequence"/>
</dbReference>
<feature type="region of interest" description="Disordered" evidence="1">
    <location>
        <begin position="173"/>
        <end position="212"/>
    </location>
</feature>